<dbReference type="OrthoDB" id="5342184at2759"/>
<accession>A0A8H7D5G5</accession>
<evidence type="ECO:0000313" key="3">
    <source>
        <dbReference type="Proteomes" id="UP000620124"/>
    </source>
</evidence>
<protein>
    <submittedName>
        <fullName evidence="2">Putative cell surface spherulin 4-like protein</fullName>
    </submittedName>
</protein>
<dbReference type="Pfam" id="PF12138">
    <property type="entry name" value="Spherulin4"/>
    <property type="match status" value="1"/>
</dbReference>
<name>A0A8H7D5G5_9AGAR</name>
<keyword evidence="3" id="KW-1185">Reference proteome</keyword>
<feature type="chain" id="PRO_5034850016" evidence="1">
    <location>
        <begin position="20"/>
        <end position="278"/>
    </location>
</feature>
<keyword evidence="1" id="KW-0732">Signal</keyword>
<comment type="caution">
    <text evidence="2">The sequence shown here is derived from an EMBL/GenBank/DDBJ whole genome shotgun (WGS) entry which is preliminary data.</text>
</comment>
<reference evidence="2" key="1">
    <citation type="submission" date="2020-05" db="EMBL/GenBank/DDBJ databases">
        <title>Mycena genomes resolve the evolution of fungal bioluminescence.</title>
        <authorList>
            <person name="Tsai I.J."/>
        </authorList>
    </citation>
    <scope>NUCLEOTIDE SEQUENCE</scope>
    <source>
        <strain evidence="2">CCC161011</strain>
    </source>
</reference>
<dbReference type="AlphaFoldDB" id="A0A8H7D5G5"/>
<proteinExistence type="predicted"/>
<dbReference type="PANTHER" id="PTHR35040">
    <property type="match status" value="1"/>
</dbReference>
<dbReference type="PANTHER" id="PTHR35040:SF9">
    <property type="entry name" value="4-LIKE CELL SURFACE PROTEIN, PUTATIVE (AFU_ORTHOLOGUE AFUA_4G14080)-RELATED"/>
    <property type="match status" value="1"/>
</dbReference>
<evidence type="ECO:0000256" key="1">
    <source>
        <dbReference type="SAM" id="SignalP"/>
    </source>
</evidence>
<evidence type="ECO:0000313" key="2">
    <source>
        <dbReference type="EMBL" id="KAF7362125.1"/>
    </source>
</evidence>
<dbReference type="EMBL" id="JACAZI010000004">
    <property type="protein sequence ID" value="KAF7362125.1"/>
    <property type="molecule type" value="Genomic_DNA"/>
</dbReference>
<feature type="signal peptide" evidence="1">
    <location>
        <begin position="1"/>
        <end position="19"/>
    </location>
</feature>
<gene>
    <name evidence="2" type="ORF">MVEN_00558400</name>
</gene>
<organism evidence="2 3">
    <name type="scientific">Mycena venus</name>
    <dbReference type="NCBI Taxonomy" id="2733690"/>
    <lineage>
        <taxon>Eukaryota</taxon>
        <taxon>Fungi</taxon>
        <taxon>Dikarya</taxon>
        <taxon>Basidiomycota</taxon>
        <taxon>Agaricomycotina</taxon>
        <taxon>Agaricomycetes</taxon>
        <taxon>Agaricomycetidae</taxon>
        <taxon>Agaricales</taxon>
        <taxon>Marasmiineae</taxon>
        <taxon>Mycenaceae</taxon>
        <taxon>Mycena</taxon>
    </lineage>
</organism>
<dbReference type="Proteomes" id="UP000620124">
    <property type="component" value="Unassembled WGS sequence"/>
</dbReference>
<dbReference type="InterPro" id="IPR021986">
    <property type="entry name" value="Spherulin4"/>
</dbReference>
<sequence>MRSQTFLCLFASITGHVSATGILLPLYIYPSQVFNDGAVNWQPARTAMSSHPSVQWLAVINPDSGPGGTRQPGNADTNYITGVSQLNALPNVRTIGYVHTSFSTAPMTELQANITTWKNWATASSNISVDGIFFDETSADFTYLSNATAFARQAFGSRPITVVCNFGTAATAQFYTICDVVVAFESCLNCPDGPPYASQSTISANIPSGKQAQAAILVHDFSGTAHDGSTANAGLLTQYVDTLVGDGVGWCYFTSAGYDTITTAPATVSALAADVASA</sequence>